<name>A0A417YGT6_9BACI</name>
<dbReference type="AlphaFoldDB" id="A0A417YGT6"/>
<gene>
    <name evidence="1" type="ORF">D1B31_21420</name>
</gene>
<dbReference type="EMBL" id="QWEG01000020">
    <property type="protein sequence ID" value="RHW32104.1"/>
    <property type="molecule type" value="Genomic_DNA"/>
</dbReference>
<sequence>MSIIGKIPSNAKKILYKLMPDSLYIRYYFKKYYGYKFNLNNPVTFNEKLWWLHIFNRDSLTTICTDKVKVRDYVKECGLSHILNEVYAIYSNPEEIDLSKLPNEFFLKCNHLSDGNIWCKDKSAFPIDEIKQKLQNLMSKNYYWNSREWNYKNIKPQIICEKVLKDKNSKIGLVDYRFFCFDGQAKFLCVDIETAAEDGSHNAGAKRNVYDLDFNNMNIRLRRPNFDETLIKKPKNFDLMIEYANILSRPFAACRVDFYNLNGEIIFGEITFHQGGSHDISPNKYQYIWGDLINLKNEKIKVSKKIAKKI</sequence>
<dbReference type="GO" id="GO:0016874">
    <property type="term" value="F:ligase activity"/>
    <property type="evidence" value="ECO:0007669"/>
    <property type="project" value="UniProtKB-KW"/>
</dbReference>
<proteinExistence type="predicted"/>
<dbReference type="Proteomes" id="UP000284416">
    <property type="component" value="Unassembled WGS sequence"/>
</dbReference>
<keyword evidence="1" id="KW-0436">Ligase</keyword>
<organism evidence="1 2">
    <name type="scientific">Neobacillus notoginsengisoli</name>
    <dbReference type="NCBI Taxonomy" id="1578198"/>
    <lineage>
        <taxon>Bacteria</taxon>
        <taxon>Bacillati</taxon>
        <taxon>Bacillota</taxon>
        <taxon>Bacilli</taxon>
        <taxon>Bacillales</taxon>
        <taxon>Bacillaceae</taxon>
        <taxon>Neobacillus</taxon>
    </lineage>
</organism>
<dbReference type="InterPro" id="IPR029465">
    <property type="entry name" value="ATPgrasp_TupA"/>
</dbReference>
<protein>
    <submittedName>
        <fullName evidence="1">Carboxylate--amine ligase</fullName>
    </submittedName>
</protein>
<keyword evidence="2" id="KW-1185">Reference proteome</keyword>
<evidence type="ECO:0000313" key="2">
    <source>
        <dbReference type="Proteomes" id="UP000284416"/>
    </source>
</evidence>
<accession>A0A417YGT6</accession>
<dbReference type="Pfam" id="PF14305">
    <property type="entry name" value="ATPgrasp_TupA"/>
    <property type="match status" value="1"/>
</dbReference>
<evidence type="ECO:0000313" key="1">
    <source>
        <dbReference type="EMBL" id="RHW32104.1"/>
    </source>
</evidence>
<dbReference type="OrthoDB" id="9791827at2"/>
<dbReference type="RefSeq" id="WP_118924308.1">
    <property type="nucleotide sequence ID" value="NZ_QWEG01000020.1"/>
</dbReference>
<comment type="caution">
    <text evidence="1">The sequence shown here is derived from an EMBL/GenBank/DDBJ whole genome shotgun (WGS) entry which is preliminary data.</text>
</comment>
<reference evidence="1 2" key="1">
    <citation type="journal article" date="2017" name="Int. J. Syst. Evol. Microbiol.">
        <title>Bacillus notoginsengisoli sp. nov., a novel bacterium isolated from the rhizosphere of Panax notoginseng.</title>
        <authorList>
            <person name="Zhang M.Y."/>
            <person name="Cheng J."/>
            <person name="Cai Y."/>
            <person name="Zhang T.Y."/>
            <person name="Wu Y.Y."/>
            <person name="Manikprabhu D."/>
            <person name="Li W.J."/>
            <person name="Zhang Y.X."/>
        </authorList>
    </citation>
    <scope>NUCLEOTIDE SEQUENCE [LARGE SCALE GENOMIC DNA]</scope>
    <source>
        <strain evidence="1 2">JCM 30743</strain>
    </source>
</reference>